<evidence type="ECO:0000256" key="3">
    <source>
        <dbReference type="PROSITE-ProRule" id="PRU00221"/>
    </source>
</evidence>
<dbReference type="VEuPathDB" id="FungiDB:MSYG_1723"/>
<dbReference type="InterPro" id="IPR036322">
    <property type="entry name" value="WD40_repeat_dom_sf"/>
</dbReference>
<evidence type="ECO:0000256" key="1">
    <source>
        <dbReference type="ARBA" id="ARBA00022574"/>
    </source>
</evidence>
<evidence type="ECO:0000313" key="4">
    <source>
        <dbReference type="EMBL" id="SHO77383.1"/>
    </source>
</evidence>
<accession>A0A1M8A4J2</accession>
<dbReference type="STRING" id="1230383.A0A1M8A4J2"/>
<dbReference type="OrthoDB" id="10262475at2759"/>
<dbReference type="PANTHER" id="PTHR10971">
    <property type="entry name" value="MRNA EXPORT FACTOR AND BUB3"/>
    <property type="match status" value="1"/>
</dbReference>
<dbReference type="SUPFAM" id="SSF50978">
    <property type="entry name" value="WD40 repeat-like"/>
    <property type="match status" value="1"/>
</dbReference>
<keyword evidence="1 3" id="KW-0853">WD repeat</keyword>
<evidence type="ECO:0000313" key="5">
    <source>
        <dbReference type="Proteomes" id="UP000186303"/>
    </source>
</evidence>
<dbReference type="SMART" id="SM00320">
    <property type="entry name" value="WD40"/>
    <property type="match status" value="5"/>
</dbReference>
<name>A0A1M8A4J2_MALS4</name>
<dbReference type="AlphaFoldDB" id="A0A1M8A4J2"/>
<protein>
    <submittedName>
        <fullName evidence="4">Similar to S.cerevisiae protein GLE2 (RNA export factor associated with the nuclear pore complex (NPC))</fullName>
    </submittedName>
</protein>
<reference evidence="5" key="1">
    <citation type="journal article" date="2017" name="Nucleic Acids Res.">
        <title>Proteogenomics produces comprehensive and highly accurate protein-coding gene annotation in a complete genome assembly of Malassezia sympodialis.</title>
        <authorList>
            <person name="Zhu Y."/>
            <person name="Engstroem P.G."/>
            <person name="Tellgren-Roth C."/>
            <person name="Baudo C.D."/>
            <person name="Kennell J.C."/>
            <person name="Sun S."/>
            <person name="Billmyre R.B."/>
            <person name="Schroeder M.S."/>
            <person name="Andersson A."/>
            <person name="Holm T."/>
            <person name="Sigurgeirsson B."/>
            <person name="Wu G."/>
            <person name="Sankaranarayanan S.R."/>
            <person name="Siddharthan R."/>
            <person name="Sanyal K."/>
            <person name="Lundeberg J."/>
            <person name="Nystedt B."/>
            <person name="Boekhout T."/>
            <person name="Dawson T.L. Jr."/>
            <person name="Heitman J."/>
            <person name="Scheynius A."/>
            <person name="Lehtioe J."/>
        </authorList>
    </citation>
    <scope>NUCLEOTIDE SEQUENCE [LARGE SCALE GENOMIC DNA]</scope>
    <source>
        <strain evidence="5">ATCC 42132</strain>
    </source>
</reference>
<dbReference type="Gene3D" id="2.130.10.10">
    <property type="entry name" value="YVTN repeat-like/Quinoprotein amine dehydrogenase"/>
    <property type="match status" value="1"/>
</dbReference>
<dbReference type="Pfam" id="PF00400">
    <property type="entry name" value="WD40"/>
    <property type="match status" value="2"/>
</dbReference>
<dbReference type="InterPro" id="IPR015943">
    <property type="entry name" value="WD40/YVTN_repeat-like_dom_sf"/>
</dbReference>
<organism evidence="4 5">
    <name type="scientific">Malassezia sympodialis (strain ATCC 42132)</name>
    <name type="common">Atopic eczema-associated yeast</name>
    <dbReference type="NCBI Taxonomy" id="1230383"/>
    <lineage>
        <taxon>Eukaryota</taxon>
        <taxon>Fungi</taxon>
        <taxon>Dikarya</taxon>
        <taxon>Basidiomycota</taxon>
        <taxon>Ustilaginomycotina</taxon>
        <taxon>Malasseziomycetes</taxon>
        <taxon>Malasseziales</taxon>
        <taxon>Malasseziaceae</taxon>
        <taxon>Malassezia</taxon>
    </lineage>
</organism>
<sequence length="373" mass="40130">MQPPFAEFCAPQPPKEPVSSLAFLPNVQSSRAYHLLVSSWDKFVRLYDLSRCADGADAVQVLQSFEHPAAVLYVTWIHENLAASACLDRRVRLLNIETGQMMILGKHDNGVCRVCYDPHSKLLFSGSWDATVKVWDPYGEPADALKATLTMPGKVFAMDVSPPSATLPAQLVVAMSDRAVHVYNTSKLQVALNGPNADSCEPEQRRESSLKFMLRDVKSTPDGTGYVTSSVEGRVAVEFLDTSEAAQAQKYAFKCHRKEVDGVDVVYPIHAVAFHPVYGTFATCGGDAHCALWDPVAKKRIRQYALPSPVSTASFSADGSVLVIASGAENMEDAHHPGSDAGEVGGIGAGGPGHVLLHIKSATEDAKPKAKPA</sequence>
<dbReference type="InterPro" id="IPR001680">
    <property type="entry name" value="WD40_rpt"/>
</dbReference>
<evidence type="ECO:0000256" key="2">
    <source>
        <dbReference type="ARBA" id="ARBA00022737"/>
    </source>
</evidence>
<dbReference type="EMBL" id="LT671823">
    <property type="protein sequence ID" value="SHO77383.1"/>
    <property type="molecule type" value="Genomic_DNA"/>
</dbReference>
<dbReference type="Proteomes" id="UP000186303">
    <property type="component" value="Chromosome 3"/>
</dbReference>
<keyword evidence="5" id="KW-1185">Reference proteome</keyword>
<gene>
    <name evidence="4" type="ORF">MSYG_1723</name>
</gene>
<dbReference type="PROSITE" id="PS50082">
    <property type="entry name" value="WD_REPEATS_2"/>
    <property type="match status" value="1"/>
</dbReference>
<proteinExistence type="predicted"/>
<dbReference type="PROSITE" id="PS50294">
    <property type="entry name" value="WD_REPEATS_REGION"/>
    <property type="match status" value="1"/>
</dbReference>
<feature type="repeat" description="WD" evidence="3">
    <location>
        <begin position="104"/>
        <end position="136"/>
    </location>
</feature>
<dbReference type="OMA" id="WDSTLHI"/>
<keyword evidence="2" id="KW-0677">Repeat</keyword>